<organism evidence="10 11">
    <name type="scientific">Ancylobacter radicis</name>
    <dbReference type="NCBI Taxonomy" id="2836179"/>
    <lineage>
        <taxon>Bacteria</taxon>
        <taxon>Pseudomonadati</taxon>
        <taxon>Pseudomonadota</taxon>
        <taxon>Alphaproteobacteria</taxon>
        <taxon>Hyphomicrobiales</taxon>
        <taxon>Xanthobacteraceae</taxon>
        <taxon>Ancylobacter</taxon>
    </lineage>
</organism>
<keyword evidence="7 9" id="KW-0808">Transferase</keyword>
<dbReference type="PIRSF" id="PIRSF023956">
    <property type="entry name" value="Thiopurine_S-methyltransferase"/>
    <property type="match status" value="1"/>
</dbReference>
<name>A0ABS5R9U3_9HYPH</name>
<proteinExistence type="inferred from homology"/>
<keyword evidence="6 9" id="KW-0489">Methyltransferase</keyword>
<reference evidence="10" key="1">
    <citation type="submission" date="2021-05" db="EMBL/GenBank/DDBJ databases">
        <authorList>
            <person name="Sun Q."/>
            <person name="Inoue M."/>
        </authorList>
    </citation>
    <scope>NUCLEOTIDE SEQUENCE</scope>
    <source>
        <strain evidence="10">VKM B-3255</strain>
    </source>
</reference>
<dbReference type="InterPro" id="IPR025835">
    <property type="entry name" value="Thiopurine_S-MeTrfase"/>
</dbReference>
<dbReference type="Pfam" id="PF05724">
    <property type="entry name" value="TPMT"/>
    <property type="match status" value="1"/>
</dbReference>
<evidence type="ECO:0000256" key="9">
    <source>
        <dbReference type="HAMAP-Rule" id="MF_00812"/>
    </source>
</evidence>
<dbReference type="PANTHER" id="PTHR10259:SF11">
    <property type="entry name" value="THIOPURINE S-METHYLTRANSFERASE"/>
    <property type="match status" value="1"/>
</dbReference>
<comment type="subcellular location">
    <subcellularLocation>
        <location evidence="2 9">Cytoplasm</location>
    </subcellularLocation>
</comment>
<keyword evidence="11" id="KW-1185">Reference proteome</keyword>
<dbReference type="GO" id="GO:0008119">
    <property type="term" value="F:thiopurine S-methyltransferase activity"/>
    <property type="evidence" value="ECO:0007669"/>
    <property type="project" value="UniProtKB-EC"/>
</dbReference>
<dbReference type="SUPFAM" id="SSF53335">
    <property type="entry name" value="S-adenosyl-L-methionine-dependent methyltransferases"/>
    <property type="match status" value="1"/>
</dbReference>
<gene>
    <name evidence="10" type="primary">tmpT</name>
    <name evidence="9" type="synonym">tpm</name>
    <name evidence="10" type="ORF">KIP89_15125</name>
</gene>
<evidence type="ECO:0000313" key="11">
    <source>
        <dbReference type="Proteomes" id="UP001166585"/>
    </source>
</evidence>
<dbReference type="Proteomes" id="UP001166585">
    <property type="component" value="Unassembled WGS sequence"/>
</dbReference>
<dbReference type="PANTHER" id="PTHR10259">
    <property type="entry name" value="THIOPURINE S-METHYLTRANSFERASE"/>
    <property type="match status" value="1"/>
</dbReference>
<feature type="binding site" evidence="9">
    <location>
        <position position="45"/>
    </location>
    <ligand>
        <name>S-adenosyl-L-methionine</name>
        <dbReference type="ChEBI" id="CHEBI:59789"/>
    </ligand>
</feature>
<dbReference type="InterPro" id="IPR022474">
    <property type="entry name" value="Thiopur_S-MeTfrase_Se/Te_detox"/>
</dbReference>
<accession>A0ABS5R9U3</accession>
<feature type="binding site" evidence="9">
    <location>
        <position position="123"/>
    </location>
    <ligand>
        <name>S-adenosyl-L-methionine</name>
        <dbReference type="ChEBI" id="CHEBI:59789"/>
    </ligand>
</feature>
<dbReference type="EMBL" id="JAHCQH010000020">
    <property type="protein sequence ID" value="MBS9478444.1"/>
    <property type="molecule type" value="Genomic_DNA"/>
</dbReference>
<protein>
    <recommendedName>
        <fullName evidence="4 9">Thiopurine S-methyltransferase</fullName>
        <ecNumber evidence="4 9">2.1.1.67</ecNumber>
    </recommendedName>
    <alternativeName>
        <fullName evidence="9">Thiopurine methyltransferase</fullName>
    </alternativeName>
</protein>
<evidence type="ECO:0000256" key="4">
    <source>
        <dbReference type="ARBA" id="ARBA00011905"/>
    </source>
</evidence>
<feature type="binding site" evidence="9">
    <location>
        <position position="66"/>
    </location>
    <ligand>
        <name>S-adenosyl-L-methionine</name>
        <dbReference type="ChEBI" id="CHEBI:59789"/>
    </ligand>
</feature>
<evidence type="ECO:0000313" key="10">
    <source>
        <dbReference type="EMBL" id="MBS9478444.1"/>
    </source>
</evidence>
<dbReference type="RefSeq" id="WP_213756416.1">
    <property type="nucleotide sequence ID" value="NZ_JAHCQH010000020.1"/>
</dbReference>
<evidence type="ECO:0000256" key="5">
    <source>
        <dbReference type="ARBA" id="ARBA00022490"/>
    </source>
</evidence>
<dbReference type="PROSITE" id="PS51585">
    <property type="entry name" value="SAM_MT_TPMT"/>
    <property type="match status" value="1"/>
</dbReference>
<evidence type="ECO:0000256" key="7">
    <source>
        <dbReference type="ARBA" id="ARBA00022679"/>
    </source>
</evidence>
<comment type="catalytic activity">
    <reaction evidence="1 9">
        <text>S-adenosyl-L-methionine + a thiopurine = S-adenosyl-L-homocysteine + a thiopurine S-methylether.</text>
        <dbReference type="EC" id="2.1.1.67"/>
    </reaction>
</comment>
<evidence type="ECO:0000256" key="1">
    <source>
        <dbReference type="ARBA" id="ARBA00000903"/>
    </source>
</evidence>
<dbReference type="Gene3D" id="3.40.50.150">
    <property type="entry name" value="Vaccinia Virus protein VP39"/>
    <property type="match status" value="1"/>
</dbReference>
<comment type="caution">
    <text evidence="10">The sequence shown here is derived from an EMBL/GenBank/DDBJ whole genome shotgun (WGS) entry which is preliminary data.</text>
</comment>
<dbReference type="NCBIfam" id="NF009732">
    <property type="entry name" value="PRK13255.1"/>
    <property type="match status" value="1"/>
</dbReference>
<dbReference type="EC" id="2.1.1.67" evidence="4 9"/>
<evidence type="ECO:0000256" key="3">
    <source>
        <dbReference type="ARBA" id="ARBA00008145"/>
    </source>
</evidence>
<dbReference type="NCBIfam" id="TIGR03840">
    <property type="entry name" value="TMPT_Se_Te"/>
    <property type="match status" value="1"/>
</dbReference>
<evidence type="ECO:0000256" key="2">
    <source>
        <dbReference type="ARBA" id="ARBA00004496"/>
    </source>
</evidence>
<evidence type="ECO:0000256" key="6">
    <source>
        <dbReference type="ARBA" id="ARBA00022603"/>
    </source>
</evidence>
<dbReference type="InterPro" id="IPR008854">
    <property type="entry name" value="TPMT"/>
</dbReference>
<sequence>MDEEFWHGKWQGNQIAFHESEPNALLRKHFAALDVAPGGRVFVPLCGKSHDVGWLLAQGHPVVGAELSRLAIEQLFAGLGLTPTITTLGTLERFEAEKLIVYVGNIFDLDAATLGPVAAVYDRAALVALPAAMRDRYAAHLIHLTHAAPQILITFEYDPSLAIGPPFSVDAHEVRRHYGTAYRLAEAAREETKGGVKGHPSHDCVWLMHRR</sequence>
<keyword evidence="5 9" id="KW-0963">Cytoplasm</keyword>
<dbReference type="HAMAP" id="MF_00812">
    <property type="entry name" value="Thiopur_methtran"/>
    <property type="match status" value="1"/>
</dbReference>
<keyword evidence="8 9" id="KW-0949">S-adenosyl-L-methionine</keyword>
<comment type="similarity">
    <text evidence="3 9">Belongs to the class I-like SAM-binding methyltransferase superfamily. TPMT family.</text>
</comment>
<dbReference type="InterPro" id="IPR029063">
    <property type="entry name" value="SAM-dependent_MTases_sf"/>
</dbReference>
<dbReference type="GO" id="GO:0032259">
    <property type="term" value="P:methylation"/>
    <property type="evidence" value="ECO:0007669"/>
    <property type="project" value="UniProtKB-KW"/>
</dbReference>
<feature type="binding site" evidence="9">
    <location>
        <position position="10"/>
    </location>
    <ligand>
        <name>S-adenosyl-L-methionine</name>
        <dbReference type="ChEBI" id="CHEBI:59789"/>
    </ligand>
</feature>
<evidence type="ECO:0000256" key="8">
    <source>
        <dbReference type="ARBA" id="ARBA00022691"/>
    </source>
</evidence>